<protein>
    <submittedName>
        <fullName evidence="5">Optic atrophy 3-like family protein</fullName>
    </submittedName>
</protein>
<dbReference type="RefSeq" id="XP_004359790.1">
    <property type="nucleotide sequence ID" value="XM_004359733.1"/>
</dbReference>
<dbReference type="OrthoDB" id="2134456at2759"/>
<feature type="coiled-coil region" evidence="3">
    <location>
        <begin position="398"/>
        <end position="432"/>
    </location>
</feature>
<keyword evidence="6" id="KW-1185">Reference proteome</keyword>
<accession>F4PUX7</accession>
<feature type="compositionally biased region" description="Acidic residues" evidence="4">
    <location>
        <begin position="243"/>
        <end position="255"/>
    </location>
</feature>
<dbReference type="KEGG" id="dfa:DFA_01825"/>
<feature type="compositionally biased region" description="Low complexity" evidence="4">
    <location>
        <begin position="214"/>
        <end position="227"/>
    </location>
</feature>
<feature type="compositionally biased region" description="Basic residues" evidence="4">
    <location>
        <begin position="228"/>
        <end position="240"/>
    </location>
</feature>
<dbReference type="EMBL" id="GL883010">
    <property type="protein sequence ID" value="EGG21939.1"/>
    <property type="molecule type" value="Genomic_DNA"/>
</dbReference>
<dbReference type="Pfam" id="PF07047">
    <property type="entry name" value="OPA3"/>
    <property type="match status" value="1"/>
</dbReference>
<feature type="compositionally biased region" description="Low complexity" evidence="4">
    <location>
        <begin position="484"/>
        <end position="499"/>
    </location>
</feature>
<keyword evidence="2 3" id="KW-0175">Coiled coil</keyword>
<dbReference type="Proteomes" id="UP000007797">
    <property type="component" value="Unassembled WGS sequence"/>
</dbReference>
<dbReference type="PANTHER" id="PTHR12499">
    <property type="entry name" value="OPTIC ATROPHY 3 PROTEIN OPA3"/>
    <property type="match status" value="1"/>
</dbReference>
<name>F4PUX7_CACFS</name>
<dbReference type="PANTHER" id="PTHR12499:SF0">
    <property type="entry name" value="OPTIC ATROPHY 3 PROTEIN"/>
    <property type="match status" value="1"/>
</dbReference>
<dbReference type="InterPro" id="IPR010754">
    <property type="entry name" value="OPA3-like"/>
</dbReference>
<evidence type="ECO:0000256" key="4">
    <source>
        <dbReference type="SAM" id="MobiDB-lite"/>
    </source>
</evidence>
<comment type="similarity">
    <text evidence="1">Belongs to the OPA3 family.</text>
</comment>
<evidence type="ECO:0000256" key="3">
    <source>
        <dbReference type="SAM" id="Coils"/>
    </source>
</evidence>
<dbReference type="STRING" id="1054147.F4PUX7"/>
<gene>
    <name evidence="5" type="ORF">DFA_01825</name>
</gene>
<feature type="region of interest" description="Disordered" evidence="4">
    <location>
        <begin position="214"/>
        <end position="260"/>
    </location>
</feature>
<dbReference type="AlphaFoldDB" id="F4PUX7"/>
<reference evidence="6" key="1">
    <citation type="journal article" date="2011" name="Genome Res.">
        <title>Phylogeny-wide analysis of social amoeba genomes highlights ancient origins for complex intercellular communication.</title>
        <authorList>
            <person name="Heidel A.J."/>
            <person name="Lawal H.M."/>
            <person name="Felder M."/>
            <person name="Schilde C."/>
            <person name="Helps N.R."/>
            <person name="Tunggal B."/>
            <person name="Rivero F."/>
            <person name="John U."/>
            <person name="Schleicher M."/>
            <person name="Eichinger L."/>
            <person name="Platzer M."/>
            <person name="Noegel A.A."/>
            <person name="Schaap P."/>
            <person name="Gloeckner G."/>
        </authorList>
    </citation>
    <scope>NUCLEOTIDE SEQUENCE [LARGE SCALE GENOMIC DNA]</scope>
    <source>
        <strain evidence="6">SH3</strain>
    </source>
</reference>
<feature type="region of interest" description="Disordered" evidence="4">
    <location>
        <begin position="441"/>
        <end position="464"/>
    </location>
</feature>
<evidence type="ECO:0000313" key="5">
    <source>
        <dbReference type="EMBL" id="EGG21939.1"/>
    </source>
</evidence>
<organism evidence="5 6">
    <name type="scientific">Cavenderia fasciculata</name>
    <name type="common">Slime mold</name>
    <name type="synonym">Dictyostelium fasciculatum</name>
    <dbReference type="NCBI Taxonomy" id="261658"/>
    <lineage>
        <taxon>Eukaryota</taxon>
        <taxon>Amoebozoa</taxon>
        <taxon>Evosea</taxon>
        <taxon>Eumycetozoa</taxon>
        <taxon>Dictyostelia</taxon>
        <taxon>Acytosteliales</taxon>
        <taxon>Cavenderiaceae</taxon>
        <taxon>Cavenderia</taxon>
    </lineage>
</organism>
<evidence type="ECO:0000313" key="6">
    <source>
        <dbReference type="Proteomes" id="UP000007797"/>
    </source>
</evidence>
<dbReference type="GeneID" id="14874137"/>
<dbReference type="GO" id="GO:0019216">
    <property type="term" value="P:regulation of lipid metabolic process"/>
    <property type="evidence" value="ECO:0007669"/>
    <property type="project" value="TreeGrafter"/>
</dbReference>
<feature type="region of interest" description="Disordered" evidence="4">
    <location>
        <begin position="484"/>
        <end position="504"/>
    </location>
</feature>
<evidence type="ECO:0000256" key="2">
    <source>
        <dbReference type="ARBA" id="ARBA00023054"/>
    </source>
</evidence>
<dbReference type="GO" id="GO:0005739">
    <property type="term" value="C:mitochondrion"/>
    <property type="evidence" value="ECO:0007669"/>
    <property type="project" value="TreeGrafter"/>
</dbReference>
<evidence type="ECO:0000256" key="1">
    <source>
        <dbReference type="ARBA" id="ARBA00007584"/>
    </source>
</evidence>
<proteinExistence type="inferred from homology"/>
<sequence>MTTTTTISIIGTAGRDKTKRLTSDHFAYMCQCVESYIADKGLLLSSNQPSSLQKSTVTLVSGGAAWADHVAVDIYLRNPQLYNLVLYLPCPIVKVGGGDDGSSSSTTSSTKYQYLDTLSKDWRTNPGKTSNNYHNIMSKELGGRDTIKEIMDAHELGAILDTSSKGFHTRNTKVSKSDYLIAFTSSTSGQPEGGGTLDTWTKSKSLNKIHFTLQPLQQQQVSSSPPTIKKKKTEPKKRKEKEKEEDNDNDDDDDTSTVTTTTTTRKDCITIVLVVLLYIDRLSIHSKQQLIDRLIELKEGVERRLRMVLPLLKVGSLLVKSLAKPFSKQIKVVASKSPAFHTCVVSIARGFHKLGDVAKRNTELNVNSAIDLGSEMASEFFLLSVAVGLLLFENKRSAQKEHNKEEALNNRFKKLEEQSKQQQELIDSMVLENDQLRHKIRRTSGLNNNNNNNNDNVDKNDDGQDGSLLGVLPLRLNPYHSIVTTTQSSSGHSKSFTSSSDEEAGTGVNISKFLSHRGVILS</sequence>